<organism evidence="1 2">
    <name type="scientific">Erythrobacter crassostreae</name>
    <dbReference type="NCBI Taxonomy" id="2828328"/>
    <lineage>
        <taxon>Bacteria</taxon>
        <taxon>Pseudomonadati</taxon>
        <taxon>Pseudomonadota</taxon>
        <taxon>Alphaproteobacteria</taxon>
        <taxon>Sphingomonadales</taxon>
        <taxon>Erythrobacteraceae</taxon>
        <taxon>Erythrobacter/Porphyrobacter group</taxon>
        <taxon>Erythrobacter</taxon>
    </lineage>
</organism>
<keyword evidence="2" id="KW-1185">Reference proteome</keyword>
<reference evidence="1" key="1">
    <citation type="submission" date="2021-04" db="EMBL/GenBank/DDBJ databases">
        <authorList>
            <person name="Pira H."/>
            <person name="Risdian C."/>
            <person name="Wink J."/>
        </authorList>
    </citation>
    <scope>NUCLEOTIDE SEQUENCE</scope>
    <source>
        <strain evidence="1">WH158</strain>
    </source>
</reference>
<comment type="caution">
    <text evidence="1">The sequence shown here is derived from an EMBL/GenBank/DDBJ whole genome shotgun (WGS) entry which is preliminary data.</text>
</comment>
<evidence type="ECO:0000313" key="2">
    <source>
        <dbReference type="Proteomes" id="UP001138681"/>
    </source>
</evidence>
<dbReference type="RefSeq" id="WP_218405488.1">
    <property type="nucleotide sequence ID" value="NZ_JAGSPC010000002.1"/>
</dbReference>
<protein>
    <submittedName>
        <fullName evidence="1">Uncharacterized protein</fullName>
    </submittedName>
</protein>
<proteinExistence type="predicted"/>
<dbReference type="Proteomes" id="UP001138681">
    <property type="component" value="Unassembled WGS sequence"/>
</dbReference>
<sequence length="110" mass="12004">MLASPVAAQESAPVEQASAQQNLDCAIWASYQTGTLPEKEQKDAFAIALAWFIGLYEGETGTKIDDAMVERTAELDRATLLSFTPSCLERFGAFGERLMATSERIIALEK</sequence>
<evidence type="ECO:0000313" key="1">
    <source>
        <dbReference type="EMBL" id="MBV7260109.1"/>
    </source>
</evidence>
<accession>A0A9X1JN51</accession>
<gene>
    <name evidence="1" type="ORF">KCG46_11070</name>
</gene>
<dbReference type="AlphaFoldDB" id="A0A9X1JN51"/>
<name>A0A9X1JN51_9SPHN</name>
<dbReference type="EMBL" id="JAGSPC010000002">
    <property type="protein sequence ID" value="MBV7260109.1"/>
    <property type="molecule type" value="Genomic_DNA"/>
</dbReference>